<feature type="domain" description="Bacteriophage lambda Replication protein O N-terminal" evidence="1">
    <location>
        <begin position="38"/>
        <end position="105"/>
    </location>
</feature>
<dbReference type="Pfam" id="PF04492">
    <property type="entry name" value="Phage_rep_O"/>
    <property type="match status" value="1"/>
</dbReference>
<keyword evidence="3" id="KW-1185">Reference proteome</keyword>
<evidence type="ECO:0000259" key="1">
    <source>
        <dbReference type="Pfam" id="PF04492"/>
    </source>
</evidence>
<evidence type="ECO:0000313" key="3">
    <source>
        <dbReference type="Proteomes" id="UP001224122"/>
    </source>
</evidence>
<dbReference type="InterPro" id="IPR006497">
    <property type="entry name" value="Phage_lambda_VrpO_N"/>
</dbReference>
<evidence type="ECO:0000313" key="2">
    <source>
        <dbReference type="EMBL" id="MDQ0200752.1"/>
    </source>
</evidence>
<comment type="caution">
    <text evidence="2">The sequence shown here is derived from an EMBL/GenBank/DDBJ whole genome shotgun (WGS) entry which is preliminary data.</text>
</comment>
<proteinExistence type="predicted"/>
<dbReference type="InterPro" id="IPR036388">
    <property type="entry name" value="WH-like_DNA-bd_sf"/>
</dbReference>
<reference evidence="2 3" key="1">
    <citation type="submission" date="2023-07" db="EMBL/GenBank/DDBJ databases">
        <title>Genomic Encyclopedia of Type Strains, Phase IV (KMG-IV): sequencing the most valuable type-strain genomes for metagenomic binning, comparative biology and taxonomic classification.</title>
        <authorList>
            <person name="Goeker M."/>
        </authorList>
    </citation>
    <scope>NUCLEOTIDE SEQUENCE [LARGE SCALE GENOMIC DNA]</scope>
    <source>
        <strain evidence="2 3">DSM 27594</strain>
    </source>
</reference>
<sequence length="153" mass="17955">MTWARRTFNAYKKVVAKRYKNRNEDIVVQGLIIRGESLKRDFTKRQLKLLLLINMLSHVFGKESAVIPQLSDFQISGVSKTKVKEELEKLVTMNVIEINDTRYSIKDPAEWDVPYHKSYYDLRAREVFMLNLLDTGVSLEEIKREIASMEEKN</sequence>
<protein>
    <recommendedName>
        <fullName evidence="1">Bacteriophage lambda Replication protein O N-terminal domain-containing protein</fullName>
    </recommendedName>
</protein>
<organism evidence="2 3">
    <name type="scientific">Neobacillus ginsengisoli</name>
    <dbReference type="NCBI Taxonomy" id="904295"/>
    <lineage>
        <taxon>Bacteria</taxon>
        <taxon>Bacillati</taxon>
        <taxon>Bacillota</taxon>
        <taxon>Bacilli</taxon>
        <taxon>Bacillales</taxon>
        <taxon>Bacillaceae</taxon>
        <taxon>Neobacillus</taxon>
    </lineage>
</organism>
<accession>A0ABT9XYV7</accession>
<dbReference type="Proteomes" id="UP001224122">
    <property type="component" value="Unassembled WGS sequence"/>
</dbReference>
<dbReference type="Gene3D" id="1.10.10.10">
    <property type="entry name" value="Winged helix-like DNA-binding domain superfamily/Winged helix DNA-binding domain"/>
    <property type="match status" value="1"/>
</dbReference>
<name>A0ABT9XYV7_9BACI</name>
<dbReference type="RefSeq" id="WP_307411109.1">
    <property type="nucleotide sequence ID" value="NZ_JAUSTW010000007.1"/>
</dbReference>
<gene>
    <name evidence="2" type="ORF">J2S10_003954</name>
</gene>
<dbReference type="EMBL" id="JAUSTW010000007">
    <property type="protein sequence ID" value="MDQ0200752.1"/>
    <property type="molecule type" value="Genomic_DNA"/>
</dbReference>